<dbReference type="InParanoid" id="A0A2I4HCG9"/>
<dbReference type="Proteomes" id="UP000235220">
    <property type="component" value="Chromosome 13"/>
</dbReference>
<protein>
    <submittedName>
        <fullName evidence="2">Uncharacterized protein LOC109015873</fullName>
    </submittedName>
</protein>
<proteinExistence type="predicted"/>
<evidence type="ECO:0000313" key="1">
    <source>
        <dbReference type="Proteomes" id="UP000235220"/>
    </source>
</evidence>
<reference evidence="2" key="1">
    <citation type="submission" date="2025-08" db="UniProtKB">
        <authorList>
            <consortium name="RefSeq"/>
        </authorList>
    </citation>
    <scope>IDENTIFICATION</scope>
    <source>
        <tissue evidence="2">Leaves</tissue>
    </source>
</reference>
<evidence type="ECO:0000313" key="2">
    <source>
        <dbReference type="RefSeq" id="XP_018853863.1"/>
    </source>
</evidence>
<dbReference type="GeneID" id="109015873"/>
<organism evidence="1 2">
    <name type="scientific">Juglans regia</name>
    <name type="common">English walnut</name>
    <dbReference type="NCBI Taxonomy" id="51240"/>
    <lineage>
        <taxon>Eukaryota</taxon>
        <taxon>Viridiplantae</taxon>
        <taxon>Streptophyta</taxon>
        <taxon>Embryophyta</taxon>
        <taxon>Tracheophyta</taxon>
        <taxon>Spermatophyta</taxon>
        <taxon>Magnoliopsida</taxon>
        <taxon>eudicotyledons</taxon>
        <taxon>Gunneridae</taxon>
        <taxon>Pentapetalae</taxon>
        <taxon>rosids</taxon>
        <taxon>fabids</taxon>
        <taxon>Fagales</taxon>
        <taxon>Juglandaceae</taxon>
        <taxon>Juglans</taxon>
    </lineage>
</organism>
<gene>
    <name evidence="2" type="primary">LOC109015873</name>
</gene>
<dbReference type="AlphaFoldDB" id="A0A2I4HCG9"/>
<keyword evidence="1" id="KW-1185">Reference proteome</keyword>
<dbReference type="KEGG" id="jre:109015873"/>
<accession>A0A2I4HCG9</accession>
<name>A0A2I4HCG9_JUGRE</name>
<dbReference type="RefSeq" id="XP_018853863.1">
    <property type="nucleotide sequence ID" value="XM_018998318.2"/>
</dbReference>
<sequence length="139" mass="16036">MLDAYEKQRKRSTYLQSLAMRARPLVLKPSQQTLTSSLKEGKDSARRARSSYVMDMLWVWNAGNFASHWHTWMGGDSRTALLCCCLPSPSGFKCIREPVEWVEHQQDVTSRLKMSYILFGVERVKSCKLVRSNDKVSLF</sequence>